<comment type="caution">
    <text evidence="6">The sequence shown here is derived from an EMBL/GenBank/DDBJ whole genome shotgun (WGS) entry which is preliminary data.</text>
</comment>
<dbReference type="Gene3D" id="1.20.120.50">
    <property type="entry name" value="Hemerythrin-like"/>
    <property type="match status" value="1"/>
</dbReference>
<dbReference type="SUPFAM" id="SSF47188">
    <property type="entry name" value="Hemerythrin-like"/>
    <property type="match status" value="1"/>
</dbReference>
<dbReference type="PROSITE" id="PS00550">
    <property type="entry name" value="HEMERYTHRINS"/>
    <property type="match status" value="1"/>
</dbReference>
<dbReference type="GO" id="GO:0005344">
    <property type="term" value="F:oxygen carrier activity"/>
    <property type="evidence" value="ECO:0007669"/>
    <property type="project" value="UniProtKB-KW"/>
</dbReference>
<dbReference type="InterPro" id="IPR050669">
    <property type="entry name" value="Hemerythrin"/>
</dbReference>
<feature type="domain" description="Hemerythrin-like" evidence="5">
    <location>
        <begin position="14"/>
        <end position="118"/>
    </location>
</feature>
<gene>
    <name evidence="6" type="ORF">BLL52_0546</name>
</gene>
<dbReference type="InterPro" id="IPR012827">
    <property type="entry name" value="Hemerythrin_metal-bd"/>
</dbReference>
<evidence type="ECO:0000313" key="6">
    <source>
        <dbReference type="EMBL" id="OLP08258.1"/>
    </source>
</evidence>
<evidence type="ECO:0000313" key="7">
    <source>
        <dbReference type="Proteomes" id="UP000185911"/>
    </source>
</evidence>
<dbReference type="InterPro" id="IPR035938">
    <property type="entry name" value="Hemerythrin-like_sf"/>
</dbReference>
<protein>
    <submittedName>
        <fullName evidence="6">Hemerythrin-like metal-binding domain protein</fullName>
    </submittedName>
</protein>
<dbReference type="AlphaFoldDB" id="A0A1Q8YJM8"/>
<dbReference type="STRING" id="81479.RA876_16745"/>
<name>A0A1Q8YJM8_9BURK</name>
<dbReference type="NCBIfam" id="NF033749">
    <property type="entry name" value="bact_hemeryth"/>
    <property type="match status" value="1"/>
</dbReference>
<dbReference type="GO" id="GO:0046872">
    <property type="term" value="F:metal ion binding"/>
    <property type="evidence" value="ECO:0007669"/>
    <property type="project" value="UniProtKB-KW"/>
</dbReference>
<dbReference type="CDD" id="cd12107">
    <property type="entry name" value="Hemerythrin"/>
    <property type="match status" value="1"/>
</dbReference>
<accession>A0A1Q8YJM8</accession>
<dbReference type="NCBIfam" id="TIGR02481">
    <property type="entry name" value="hemeryth_dom"/>
    <property type="match status" value="1"/>
</dbReference>
<dbReference type="InterPro" id="IPR012312">
    <property type="entry name" value="Hemerythrin-like"/>
</dbReference>
<evidence type="ECO:0000256" key="3">
    <source>
        <dbReference type="ARBA" id="ARBA00022723"/>
    </source>
</evidence>
<keyword evidence="2" id="KW-0813">Transport</keyword>
<dbReference type="PANTHER" id="PTHR37164">
    <property type="entry name" value="BACTERIOHEMERYTHRIN"/>
    <property type="match status" value="1"/>
</dbReference>
<sequence length="151" mass="17524">MPFVIEWRDGFKIGIDQVDQEHRHLFTLVRALNLASVDHTVDELLDYVVTHFSNEQAMMEKSGYPAFEQHLKLHEEFAAQVAEFLGSDQGWTEDRVQEMRKFLNKWLIGHIMTHDLRFGKWLTSRPVPSAPLVQQVAPKSGGFFARLFGRK</sequence>
<comment type="similarity">
    <text evidence="1">Belongs to the hemerythrin family.</text>
</comment>
<keyword evidence="4" id="KW-0408">Iron</keyword>
<keyword evidence="7" id="KW-1185">Reference proteome</keyword>
<evidence type="ECO:0000256" key="2">
    <source>
        <dbReference type="ARBA" id="ARBA00022621"/>
    </source>
</evidence>
<keyword evidence="2" id="KW-0561">Oxygen transport</keyword>
<dbReference type="EMBL" id="MSYM01000005">
    <property type="protein sequence ID" value="OLP08258.1"/>
    <property type="molecule type" value="Genomic_DNA"/>
</dbReference>
<evidence type="ECO:0000256" key="1">
    <source>
        <dbReference type="ARBA" id="ARBA00010587"/>
    </source>
</evidence>
<dbReference type="PANTHER" id="PTHR37164:SF1">
    <property type="entry name" value="BACTERIOHEMERYTHRIN"/>
    <property type="match status" value="1"/>
</dbReference>
<proteinExistence type="inferred from homology"/>
<dbReference type="Pfam" id="PF01814">
    <property type="entry name" value="Hemerythrin"/>
    <property type="match status" value="1"/>
</dbReference>
<organism evidence="6 7">
    <name type="scientific">Rhodoferax antarcticus ANT.BR</name>
    <dbReference type="NCBI Taxonomy" id="1111071"/>
    <lineage>
        <taxon>Bacteria</taxon>
        <taxon>Pseudomonadati</taxon>
        <taxon>Pseudomonadota</taxon>
        <taxon>Betaproteobacteria</taxon>
        <taxon>Burkholderiales</taxon>
        <taxon>Comamonadaceae</taxon>
        <taxon>Rhodoferax</taxon>
    </lineage>
</organism>
<evidence type="ECO:0000259" key="5">
    <source>
        <dbReference type="Pfam" id="PF01814"/>
    </source>
</evidence>
<keyword evidence="3" id="KW-0479">Metal-binding</keyword>
<dbReference type="InterPro" id="IPR016131">
    <property type="entry name" value="Haemerythrin_Fe_BS"/>
</dbReference>
<dbReference type="Proteomes" id="UP000185911">
    <property type="component" value="Unassembled WGS sequence"/>
</dbReference>
<reference evidence="6 7" key="1">
    <citation type="submission" date="2017-01" db="EMBL/GenBank/DDBJ databases">
        <title>Genome sequence of Rhodoferax antarcticus ANT.BR, a psychrophilic purple nonsulfur bacterium from an Antarctic microbial mat.</title>
        <authorList>
            <person name="Baker J."/>
            <person name="Riester C."/>
            <person name="Skinner B."/>
            <person name="Newell A."/>
            <person name="Swingley W."/>
            <person name="Madigan M."/>
            <person name="Jung D."/>
            <person name="Asao M."/>
            <person name="Chen M."/>
            <person name="Loughlin P."/>
            <person name="Pan H."/>
            <person name="Lin S."/>
            <person name="Li N."/>
            <person name="Shaw J."/>
            <person name="Prado M."/>
            <person name="Sherman C."/>
            <person name="Li X."/>
            <person name="Tang J."/>
            <person name="Blankenship R."/>
            <person name="Zhao T."/>
            <person name="Touchman J."/>
            <person name="Sattley M."/>
        </authorList>
    </citation>
    <scope>NUCLEOTIDE SEQUENCE [LARGE SCALE GENOMIC DNA]</scope>
    <source>
        <strain evidence="6 7">ANT.BR</strain>
    </source>
</reference>
<evidence type="ECO:0000256" key="4">
    <source>
        <dbReference type="ARBA" id="ARBA00023004"/>
    </source>
</evidence>